<accession>A0ABU8XDY3</accession>
<name>A0ABU8XDY3_9BURK</name>
<evidence type="ECO:0000313" key="3">
    <source>
        <dbReference type="EMBL" id="MEJ8857285.1"/>
    </source>
</evidence>
<evidence type="ECO:0000256" key="1">
    <source>
        <dbReference type="SAM" id="Coils"/>
    </source>
</evidence>
<evidence type="ECO:0000256" key="2">
    <source>
        <dbReference type="SAM" id="SignalP"/>
    </source>
</evidence>
<organism evidence="3 4">
    <name type="scientific">Variovorax robiniae</name>
    <dbReference type="NCBI Taxonomy" id="1836199"/>
    <lineage>
        <taxon>Bacteria</taxon>
        <taxon>Pseudomonadati</taxon>
        <taxon>Pseudomonadota</taxon>
        <taxon>Betaproteobacteria</taxon>
        <taxon>Burkholderiales</taxon>
        <taxon>Comamonadaceae</taxon>
        <taxon>Variovorax</taxon>
    </lineage>
</organism>
<evidence type="ECO:0000313" key="4">
    <source>
        <dbReference type="Proteomes" id="UP001367030"/>
    </source>
</evidence>
<evidence type="ECO:0008006" key="5">
    <source>
        <dbReference type="Google" id="ProtNLM"/>
    </source>
</evidence>
<feature type="signal peptide" evidence="2">
    <location>
        <begin position="1"/>
        <end position="22"/>
    </location>
</feature>
<dbReference type="EMBL" id="JBBKZS010000010">
    <property type="protein sequence ID" value="MEJ8857285.1"/>
    <property type="molecule type" value="Genomic_DNA"/>
</dbReference>
<protein>
    <recommendedName>
        <fullName evidence="5">Porin</fullName>
    </recommendedName>
</protein>
<dbReference type="Proteomes" id="UP001367030">
    <property type="component" value="Unassembled WGS sequence"/>
</dbReference>
<gene>
    <name evidence="3" type="ORF">WKW79_22105</name>
</gene>
<dbReference type="SUPFAM" id="SSF56935">
    <property type="entry name" value="Porins"/>
    <property type="match status" value="1"/>
</dbReference>
<comment type="caution">
    <text evidence="3">The sequence shown here is derived from an EMBL/GenBank/DDBJ whole genome shotgun (WGS) entry which is preliminary data.</text>
</comment>
<sequence length="462" mass="49835">MYRHAARGAVAAAVALCGVAQAQSNEELKATLDQALNTIRDLQARVEALERQKASVQPVTAPVAAGATTSTSTPAAPASIGAPVVSPGAMAEEGAADLDKARVEFYGHVMLDAIYDARRMNPDWNATLRPSQIPINCPGSPGCGQDGATIFSVRQSSLGFKSFIPTRLGEIRTDLSFDLFGTNGGTQVHWLNAWAELGMFGAGQYYSNFMDIEVYPNTIDYWGPSGMVFVRNPQLRMTPWNKDGASVAISLESPGSAIDTGRITRVDPALGSAISGWNKLPDLVGAFKLERDWGHFKAAGIVRQVGYQNTASFNGEPSGTRTGYGLNLSGTLNIFGKRDRLSWQVVSGKGIASYMNDGGVDLAPDRALHAQTVSTLGWLAYYGHKWNEQWTSSIGYSEHRQNNTDGQLPTAFRKGSYSSLNLLYSPTPNATVGGELIWGRLEDKLGRSADDYRFQFSTKVGF</sequence>
<keyword evidence="4" id="KW-1185">Reference proteome</keyword>
<dbReference type="RefSeq" id="WP_340337359.1">
    <property type="nucleotide sequence ID" value="NZ_JBBKZS010000010.1"/>
</dbReference>
<feature type="coiled-coil region" evidence="1">
    <location>
        <begin position="25"/>
        <end position="52"/>
    </location>
</feature>
<keyword evidence="2" id="KW-0732">Signal</keyword>
<proteinExistence type="predicted"/>
<feature type="chain" id="PRO_5045531010" description="Porin" evidence="2">
    <location>
        <begin position="23"/>
        <end position="462"/>
    </location>
</feature>
<keyword evidence="1" id="KW-0175">Coiled coil</keyword>
<reference evidence="3 4" key="1">
    <citation type="submission" date="2024-03" db="EMBL/GenBank/DDBJ databases">
        <title>Novel species of the genus Variovorax.</title>
        <authorList>
            <person name="Liu Q."/>
            <person name="Xin Y.-H."/>
        </authorList>
    </citation>
    <scope>NUCLEOTIDE SEQUENCE [LARGE SCALE GENOMIC DNA]</scope>
    <source>
        <strain evidence="3 4">KACC 18901</strain>
    </source>
</reference>